<keyword evidence="8" id="KW-0067">ATP-binding</keyword>
<dbReference type="InterPro" id="IPR027417">
    <property type="entry name" value="P-loop_NTPase"/>
</dbReference>
<dbReference type="Gene3D" id="3.40.50.300">
    <property type="entry name" value="P-loop containing nucleotide triphosphate hydrolases"/>
    <property type="match status" value="1"/>
</dbReference>
<evidence type="ECO:0000256" key="8">
    <source>
        <dbReference type="ARBA" id="ARBA00022840"/>
    </source>
</evidence>
<dbReference type="EMBL" id="JAXCLX010000001">
    <property type="protein sequence ID" value="MDY0870836.1"/>
    <property type="molecule type" value="Genomic_DNA"/>
</dbReference>
<dbReference type="Proteomes" id="UP001271769">
    <property type="component" value="Unassembled WGS sequence"/>
</dbReference>
<dbReference type="SUPFAM" id="SSF52540">
    <property type="entry name" value="P-loop containing nucleoside triphosphate hydrolases"/>
    <property type="match status" value="1"/>
</dbReference>
<keyword evidence="12" id="KW-1185">Reference proteome</keyword>
<evidence type="ECO:0000313" key="12">
    <source>
        <dbReference type="Proteomes" id="UP001271769"/>
    </source>
</evidence>
<comment type="caution">
    <text evidence="11">The sequence shown here is derived from an EMBL/GenBank/DDBJ whole genome shotgun (WGS) entry which is preliminary data.</text>
</comment>
<keyword evidence="6" id="KW-0479">Metal-binding</keyword>
<keyword evidence="4" id="KW-0963">Cytoplasm</keyword>
<sequence length="151" mass="15988">MTARAGRILAGLARAGDVLALWGDLGAGKTTLARGFIAAVVPAEEVVPSPTFTLVQTYAADIGGSPADIWHFDLYRLKSAEEAYEVGIEEAFAEGISLIEWPERLGSLLPRHRLDVTLLPGVGADSRILSLAGPDAWMQRLGGFKSALSGE</sequence>
<reference evidence="11 12" key="1">
    <citation type="journal article" date="2013" name="Antonie Van Leeuwenhoek">
        <title>Dongia rigui sp. nov., isolated from freshwater of a large wetland in Korea.</title>
        <authorList>
            <person name="Baik K.S."/>
            <person name="Hwang Y.M."/>
            <person name="Choi J.S."/>
            <person name="Kwon J."/>
            <person name="Seong C.N."/>
        </authorList>
    </citation>
    <scope>NUCLEOTIDE SEQUENCE [LARGE SCALE GENOMIC DNA]</scope>
    <source>
        <strain evidence="11 12">04SU4-P</strain>
    </source>
</reference>
<evidence type="ECO:0000313" key="11">
    <source>
        <dbReference type="EMBL" id="MDY0870836.1"/>
    </source>
</evidence>
<dbReference type="PANTHER" id="PTHR33540">
    <property type="entry name" value="TRNA THREONYLCARBAMOYLADENOSINE BIOSYNTHESIS PROTEIN TSAE"/>
    <property type="match status" value="1"/>
</dbReference>
<organism evidence="11 12">
    <name type="scientific">Dongia rigui</name>
    <dbReference type="NCBI Taxonomy" id="940149"/>
    <lineage>
        <taxon>Bacteria</taxon>
        <taxon>Pseudomonadati</taxon>
        <taxon>Pseudomonadota</taxon>
        <taxon>Alphaproteobacteria</taxon>
        <taxon>Rhodospirillales</taxon>
        <taxon>Dongiaceae</taxon>
        <taxon>Dongia</taxon>
    </lineage>
</organism>
<gene>
    <name evidence="11" type="primary">tsaE</name>
    <name evidence="11" type="ORF">SMD31_02840</name>
</gene>
<keyword evidence="5" id="KW-0819">tRNA processing</keyword>
<evidence type="ECO:0000256" key="10">
    <source>
        <dbReference type="ARBA" id="ARBA00032441"/>
    </source>
</evidence>
<dbReference type="RefSeq" id="WP_320499189.1">
    <property type="nucleotide sequence ID" value="NZ_JAXCLX010000001.1"/>
</dbReference>
<dbReference type="PANTHER" id="PTHR33540:SF2">
    <property type="entry name" value="TRNA THREONYLCARBAMOYLADENOSINE BIOSYNTHESIS PROTEIN TSAE"/>
    <property type="match status" value="1"/>
</dbReference>
<evidence type="ECO:0000256" key="3">
    <source>
        <dbReference type="ARBA" id="ARBA00019010"/>
    </source>
</evidence>
<keyword evidence="7" id="KW-0547">Nucleotide-binding</keyword>
<evidence type="ECO:0000256" key="7">
    <source>
        <dbReference type="ARBA" id="ARBA00022741"/>
    </source>
</evidence>
<comment type="similarity">
    <text evidence="2">Belongs to the TsaE family.</text>
</comment>
<accession>A0ABU5DU41</accession>
<evidence type="ECO:0000256" key="5">
    <source>
        <dbReference type="ARBA" id="ARBA00022694"/>
    </source>
</evidence>
<evidence type="ECO:0000256" key="1">
    <source>
        <dbReference type="ARBA" id="ARBA00004496"/>
    </source>
</evidence>
<comment type="subcellular location">
    <subcellularLocation>
        <location evidence="1">Cytoplasm</location>
    </subcellularLocation>
</comment>
<name>A0ABU5DU41_9PROT</name>
<evidence type="ECO:0000256" key="9">
    <source>
        <dbReference type="ARBA" id="ARBA00022842"/>
    </source>
</evidence>
<evidence type="ECO:0000256" key="6">
    <source>
        <dbReference type="ARBA" id="ARBA00022723"/>
    </source>
</evidence>
<dbReference type="NCBIfam" id="TIGR00150">
    <property type="entry name" value="T6A_YjeE"/>
    <property type="match status" value="1"/>
</dbReference>
<keyword evidence="9" id="KW-0460">Magnesium</keyword>
<evidence type="ECO:0000256" key="4">
    <source>
        <dbReference type="ARBA" id="ARBA00022490"/>
    </source>
</evidence>
<evidence type="ECO:0000256" key="2">
    <source>
        <dbReference type="ARBA" id="ARBA00007599"/>
    </source>
</evidence>
<dbReference type="Pfam" id="PF02367">
    <property type="entry name" value="TsaE"/>
    <property type="match status" value="1"/>
</dbReference>
<dbReference type="InterPro" id="IPR003442">
    <property type="entry name" value="T6A_TsaE"/>
</dbReference>
<proteinExistence type="inferred from homology"/>
<protein>
    <recommendedName>
        <fullName evidence="3">tRNA threonylcarbamoyladenosine biosynthesis protein TsaE</fullName>
    </recommendedName>
    <alternativeName>
        <fullName evidence="10">t(6)A37 threonylcarbamoyladenosine biosynthesis protein TsaE</fullName>
    </alternativeName>
</protein>